<dbReference type="STRING" id="1420583.V473_00725"/>
<evidence type="ECO:0000259" key="1">
    <source>
        <dbReference type="Pfam" id="PF09828"/>
    </source>
</evidence>
<reference evidence="3 4" key="1">
    <citation type="journal article" date="2015" name="G3 (Bethesda)">
        <title>Insights into Ongoing Evolution of the Hexachlorocyclohexane Catabolic Pathway from Comparative Genomics of Ten Sphingomonadaceae Strains.</title>
        <authorList>
            <person name="Pearce S.L."/>
            <person name="Oakeshott J.G."/>
            <person name="Pandey G."/>
        </authorList>
    </citation>
    <scope>NUCLEOTIDE SEQUENCE [LARGE SCALE GENOMIC DNA]</scope>
    <source>
        <strain evidence="3 4">LL01</strain>
    </source>
</reference>
<dbReference type="EMBL" id="JACT01000001">
    <property type="protein sequence ID" value="KMS56823.1"/>
    <property type="molecule type" value="Genomic_DNA"/>
</dbReference>
<dbReference type="PATRIC" id="fig|1420583.3.peg.138"/>
<sequence length="321" mass="35571">MCSIMTTSEPSIWLALLHQLPVKPPYLRVKIWRRLQAIGAVPLKNAVHVLPLRDEHEAAFRILMAEIIDGGGEATLLEARMLGGQSDGDIRAMFDAARDSDYDDIAQAARRLIDTGPASGADIAKLQKRMADVVQLDFFGAHGRQHAEATLADLDRQRYLHPDVRRDEPAADLPRDLKGRTWVTRSGVHVDRIACAWLIRRFIDPDATFSFVDGRSYAPQKDELRFDMADAEFTHEGEHCSFETLVERGGLTDDPALVAIAEIIHDLDIADGKFARPETAGLGAMLSGVCASTDDDLQRIATASDALNQFHAYFSNRKADR</sequence>
<organism evidence="3 4">
    <name type="scientific">Sphingobium cupriresistens LL01</name>
    <dbReference type="NCBI Taxonomy" id="1420583"/>
    <lineage>
        <taxon>Bacteria</taxon>
        <taxon>Pseudomonadati</taxon>
        <taxon>Pseudomonadota</taxon>
        <taxon>Alphaproteobacteria</taxon>
        <taxon>Sphingomonadales</taxon>
        <taxon>Sphingomonadaceae</taxon>
        <taxon>Sphingobium</taxon>
    </lineage>
</organism>
<name>A0A0J7Y080_9SPHN</name>
<feature type="domain" description="ChrB N-terminal" evidence="2">
    <location>
        <begin position="28"/>
        <end position="106"/>
    </location>
</feature>
<dbReference type="Proteomes" id="UP000052232">
    <property type="component" value="Unassembled WGS sequence"/>
</dbReference>
<keyword evidence="4" id="KW-1185">Reference proteome</keyword>
<evidence type="ECO:0000259" key="2">
    <source>
        <dbReference type="Pfam" id="PF20229"/>
    </source>
</evidence>
<dbReference type="AlphaFoldDB" id="A0A0J7Y080"/>
<dbReference type="InterPro" id="IPR046858">
    <property type="entry name" value="ChrB_N"/>
</dbReference>
<evidence type="ECO:0000313" key="4">
    <source>
        <dbReference type="Proteomes" id="UP000052232"/>
    </source>
</evidence>
<gene>
    <name evidence="3" type="ORF">V473_00725</name>
</gene>
<dbReference type="Pfam" id="PF09828">
    <property type="entry name" value="ChrB_C"/>
    <property type="match status" value="1"/>
</dbReference>
<evidence type="ECO:0000313" key="3">
    <source>
        <dbReference type="EMBL" id="KMS56823.1"/>
    </source>
</evidence>
<proteinExistence type="predicted"/>
<accession>A0A0J7Y080</accession>
<dbReference type="InterPro" id="IPR018634">
    <property type="entry name" value="ChrB_C"/>
</dbReference>
<protein>
    <submittedName>
        <fullName evidence="3">ChrB protein</fullName>
    </submittedName>
</protein>
<comment type="caution">
    <text evidence="3">The sequence shown here is derived from an EMBL/GenBank/DDBJ whole genome shotgun (WGS) entry which is preliminary data.</text>
</comment>
<feature type="domain" description="ChrB C-terminal" evidence="1">
    <location>
        <begin position="182"/>
        <end position="314"/>
    </location>
</feature>
<dbReference type="Pfam" id="PF20229">
    <property type="entry name" value="ChrB_N"/>
    <property type="match status" value="1"/>
</dbReference>